<evidence type="ECO:0000256" key="5">
    <source>
        <dbReference type="SAM" id="MobiDB-lite"/>
    </source>
</evidence>
<dbReference type="OrthoDB" id="241340at2759"/>
<gene>
    <name evidence="7" type="ORF">Ctob_001749</name>
</gene>
<dbReference type="EMBL" id="JWZX01003011">
    <property type="protein sequence ID" value="KOO25173.1"/>
    <property type="molecule type" value="Genomic_DNA"/>
</dbReference>
<dbReference type="GO" id="GO:0008173">
    <property type="term" value="F:RNA methyltransferase activity"/>
    <property type="evidence" value="ECO:0007669"/>
    <property type="project" value="InterPro"/>
</dbReference>
<dbReference type="InterPro" id="IPR029026">
    <property type="entry name" value="tRNA_m1G_MTases_N"/>
</dbReference>
<evidence type="ECO:0000256" key="1">
    <source>
        <dbReference type="ARBA" id="ARBA00007228"/>
    </source>
</evidence>
<evidence type="ECO:0000259" key="6">
    <source>
        <dbReference type="Pfam" id="PF00588"/>
    </source>
</evidence>
<dbReference type="InterPro" id="IPR001537">
    <property type="entry name" value="SpoU_MeTrfase"/>
</dbReference>
<accession>A0A0M0JG04</accession>
<sequence>MRLVEPIADEKSDEAILRASGAAPILKRAETFGSMADATADLQLVLATTARPRESRIPVHSPREAVSIAAAAISRGERVGLLFGSEKNGLSNDELTYAHGIVTIPTFPGFSSLNLAQAVLLICYEWSTREGGIANDANTDDAAAARAAQAYAMQQPTQLDVARAAAQAAEAEQSNVAAPLKQIDSLFEWWEATLWRVGFFGAGRGVHSAYGESEGLQQEKSRAAAAMAKLRRAIMRAQPSVSEAALLRGALQTMASPKECSRSDGDEEGARSDDTECEKGES</sequence>
<dbReference type="Pfam" id="PF00588">
    <property type="entry name" value="SpoU_methylase"/>
    <property type="match status" value="1"/>
</dbReference>
<dbReference type="PIRSF" id="PIRSF004808">
    <property type="entry name" value="LasT"/>
    <property type="match status" value="1"/>
</dbReference>
<feature type="compositionally biased region" description="Basic and acidic residues" evidence="5">
    <location>
        <begin position="259"/>
        <end position="282"/>
    </location>
</feature>
<dbReference type="InterPro" id="IPR004384">
    <property type="entry name" value="RNA_MeTrfase_TrmJ/LasT"/>
</dbReference>
<proteinExistence type="inferred from homology"/>
<protein>
    <submittedName>
        <fullName evidence="7">RNA group 1</fullName>
    </submittedName>
</protein>
<dbReference type="GO" id="GO:0005829">
    <property type="term" value="C:cytosol"/>
    <property type="evidence" value="ECO:0007669"/>
    <property type="project" value="TreeGrafter"/>
</dbReference>
<evidence type="ECO:0000256" key="3">
    <source>
        <dbReference type="ARBA" id="ARBA00022679"/>
    </source>
</evidence>
<reference evidence="8" key="1">
    <citation type="journal article" date="2015" name="PLoS Genet.">
        <title>Genome Sequence and Transcriptome Analyses of Chrysochromulina tobin: Metabolic Tools for Enhanced Algal Fitness in the Prominent Order Prymnesiales (Haptophyceae).</title>
        <authorList>
            <person name="Hovde B.T."/>
            <person name="Deodato C.R."/>
            <person name="Hunsperger H.M."/>
            <person name="Ryken S.A."/>
            <person name="Yost W."/>
            <person name="Jha R.K."/>
            <person name="Patterson J."/>
            <person name="Monnat R.J. Jr."/>
            <person name="Barlow S.B."/>
            <person name="Starkenburg S.R."/>
            <person name="Cattolico R.A."/>
        </authorList>
    </citation>
    <scope>NUCLEOTIDE SEQUENCE</scope>
    <source>
        <strain evidence="8">CCMP291</strain>
    </source>
</reference>
<evidence type="ECO:0000256" key="2">
    <source>
        <dbReference type="ARBA" id="ARBA00022603"/>
    </source>
</evidence>
<comment type="similarity">
    <text evidence="1">Belongs to the class IV-like SAM-binding methyltransferase superfamily. RNA methyltransferase TrmH family.</text>
</comment>
<keyword evidence="4" id="KW-0949">S-adenosyl-L-methionine</keyword>
<evidence type="ECO:0000256" key="4">
    <source>
        <dbReference type="ARBA" id="ARBA00022691"/>
    </source>
</evidence>
<dbReference type="Proteomes" id="UP000037460">
    <property type="component" value="Unassembled WGS sequence"/>
</dbReference>
<dbReference type="GO" id="GO:0002128">
    <property type="term" value="P:tRNA nucleoside ribose methylation"/>
    <property type="evidence" value="ECO:0007669"/>
    <property type="project" value="TreeGrafter"/>
</dbReference>
<dbReference type="SUPFAM" id="SSF75217">
    <property type="entry name" value="alpha/beta knot"/>
    <property type="match status" value="1"/>
</dbReference>
<dbReference type="PANTHER" id="PTHR42786:SF7">
    <property type="entry name" value="TRNA_RRNA METHYLTRANSFERASE SPOU TYPE DOMAIN-CONTAINING PROTEIN"/>
    <property type="match status" value="1"/>
</dbReference>
<evidence type="ECO:0000313" key="8">
    <source>
        <dbReference type="Proteomes" id="UP000037460"/>
    </source>
</evidence>
<dbReference type="Gene3D" id="3.40.1280.10">
    <property type="match status" value="1"/>
</dbReference>
<feature type="domain" description="tRNA/rRNA methyltransferase SpoU type" evidence="6">
    <location>
        <begin position="5"/>
        <end position="124"/>
    </location>
</feature>
<dbReference type="CDD" id="cd18093">
    <property type="entry name" value="SpoU-like_TrmJ"/>
    <property type="match status" value="1"/>
</dbReference>
<name>A0A0M0JG04_9EUKA</name>
<evidence type="ECO:0000313" key="7">
    <source>
        <dbReference type="EMBL" id="KOO25173.1"/>
    </source>
</evidence>
<keyword evidence="2" id="KW-0489">Methyltransferase</keyword>
<keyword evidence="3" id="KW-0808">Transferase</keyword>
<organism evidence="7 8">
    <name type="scientific">Chrysochromulina tobinii</name>
    <dbReference type="NCBI Taxonomy" id="1460289"/>
    <lineage>
        <taxon>Eukaryota</taxon>
        <taxon>Haptista</taxon>
        <taxon>Haptophyta</taxon>
        <taxon>Prymnesiophyceae</taxon>
        <taxon>Prymnesiales</taxon>
        <taxon>Chrysochromulinaceae</taxon>
        <taxon>Chrysochromulina</taxon>
    </lineage>
</organism>
<feature type="region of interest" description="Disordered" evidence="5">
    <location>
        <begin position="253"/>
        <end position="282"/>
    </location>
</feature>
<dbReference type="PANTHER" id="PTHR42786">
    <property type="entry name" value="TRNA/RRNA METHYLTRANSFERASE"/>
    <property type="match status" value="1"/>
</dbReference>
<comment type="caution">
    <text evidence="7">The sequence shown here is derived from an EMBL/GenBank/DDBJ whole genome shotgun (WGS) entry which is preliminary data.</text>
</comment>
<dbReference type="Gene3D" id="1.10.8.590">
    <property type="match status" value="1"/>
</dbReference>
<dbReference type="GO" id="GO:0003723">
    <property type="term" value="F:RNA binding"/>
    <property type="evidence" value="ECO:0007669"/>
    <property type="project" value="InterPro"/>
</dbReference>
<dbReference type="InterPro" id="IPR029028">
    <property type="entry name" value="Alpha/beta_knot_MTases"/>
</dbReference>
<dbReference type="AlphaFoldDB" id="A0A0M0JG04"/>
<keyword evidence="8" id="KW-1185">Reference proteome</keyword>